<dbReference type="Proteomes" id="UP000234667">
    <property type="component" value="Unassembled WGS sequence"/>
</dbReference>
<evidence type="ECO:0000313" key="1">
    <source>
        <dbReference type="EMBL" id="PLO71737.1"/>
    </source>
</evidence>
<comment type="caution">
    <text evidence="1">The sequence shown here is derived from an EMBL/GenBank/DDBJ whole genome shotgun (WGS) entry which is preliminary data.</text>
</comment>
<accession>A0A2J5Q0F1</accession>
<gene>
    <name evidence="1" type="ORF">CWN49_09350</name>
</gene>
<protein>
    <recommendedName>
        <fullName evidence="3">Error-prone repair protein UmuD</fullName>
    </recommendedName>
</protein>
<name>A0A2J5Q0F1_9ENTR</name>
<sequence>MGFPSPATDYIEQRLSVTSLCMFDANCRALETSAGYAIINVSIRPKQGSHVLISFCGSTQFAIVHGRALITSDGEAIEGGALNDVEVKGVVTYLINREGWHNEDDIPIM</sequence>
<proteinExistence type="predicted"/>
<evidence type="ECO:0000313" key="2">
    <source>
        <dbReference type="Proteomes" id="UP000234667"/>
    </source>
</evidence>
<dbReference type="AlphaFoldDB" id="A0A2J5Q0F1"/>
<organism evidence="1 2">
    <name type="scientific">Klebsiella michiganensis</name>
    <dbReference type="NCBI Taxonomy" id="1134687"/>
    <lineage>
        <taxon>Bacteria</taxon>
        <taxon>Pseudomonadati</taxon>
        <taxon>Pseudomonadota</taxon>
        <taxon>Gammaproteobacteria</taxon>
        <taxon>Enterobacterales</taxon>
        <taxon>Enterobacteriaceae</taxon>
        <taxon>Klebsiella/Raoultella group</taxon>
        <taxon>Klebsiella</taxon>
    </lineage>
</organism>
<evidence type="ECO:0008006" key="3">
    <source>
        <dbReference type="Google" id="ProtNLM"/>
    </source>
</evidence>
<reference evidence="1 2" key="2">
    <citation type="submission" date="2018-01" db="EMBL/GenBank/DDBJ databases">
        <title>Genomic study of Klebsiella pneumoniae.</title>
        <authorList>
            <person name="Yang Y."/>
            <person name="Bicalho R."/>
        </authorList>
    </citation>
    <scope>NUCLEOTIDE SEQUENCE [LARGE SCALE GENOMIC DNA]</scope>
    <source>
        <strain evidence="1 2">A10</strain>
    </source>
</reference>
<reference evidence="1 2" key="1">
    <citation type="submission" date="2017-11" db="EMBL/GenBank/DDBJ databases">
        <authorList>
            <person name="Han C.G."/>
        </authorList>
    </citation>
    <scope>NUCLEOTIDE SEQUENCE [LARGE SCALE GENOMIC DNA]</scope>
    <source>
        <strain evidence="1 2">A10</strain>
    </source>
</reference>
<dbReference type="EMBL" id="PIDR01000209">
    <property type="protein sequence ID" value="PLO71737.1"/>
    <property type="molecule type" value="Genomic_DNA"/>
</dbReference>